<dbReference type="EMBL" id="RCSS01000506">
    <property type="protein sequence ID" value="RVD91493.1"/>
    <property type="molecule type" value="Genomic_DNA"/>
</dbReference>
<organism evidence="1 2">
    <name type="scientific">Tubulinosema ratisbonensis</name>
    <dbReference type="NCBI Taxonomy" id="291195"/>
    <lineage>
        <taxon>Eukaryota</taxon>
        <taxon>Fungi</taxon>
        <taxon>Fungi incertae sedis</taxon>
        <taxon>Microsporidia</taxon>
        <taxon>Tubulinosematoidea</taxon>
        <taxon>Tubulinosematidae</taxon>
        <taxon>Tubulinosema</taxon>
    </lineage>
</organism>
<reference evidence="1 2" key="1">
    <citation type="submission" date="2018-10" db="EMBL/GenBank/DDBJ databases">
        <title>Draft genome sequence of the microsporidian Tubulinosema ratisbonensis.</title>
        <authorList>
            <person name="Polonais V."/>
            <person name="Peyretaillade E."/>
            <person name="Niehus S."/>
            <person name="Wawrzyniak I."/>
            <person name="Franchet A."/>
            <person name="Gaspin C."/>
            <person name="Reichstadt M."/>
            <person name="Belser C."/>
            <person name="Labadie K."/>
            <person name="Delbac F."/>
            <person name="Ferrandon D."/>
        </authorList>
    </citation>
    <scope>NUCLEOTIDE SEQUENCE [LARGE SCALE GENOMIC DNA]</scope>
    <source>
        <strain evidence="1 2">Franzen</strain>
    </source>
</reference>
<comment type="caution">
    <text evidence="1">The sequence shown here is derived from an EMBL/GenBank/DDBJ whole genome shotgun (WGS) entry which is preliminary data.</text>
</comment>
<dbReference type="VEuPathDB" id="MicrosporidiaDB:TUBRATIS_20570"/>
<sequence length="467" mass="55780">MARVDDSVSEEFFDFNKKLHELNFIEVDPFTMETDTASSSRYQTKRKNQLDEDSKVDISPKISKIKNENINVNTIKEEQILNPQTKTPSCIPQTAKKVDNKPKNVALNSFELQNKQNRDLNQNGTFNSTFHQNNISFLNFLDFAKNFFKSYNFDIIIFCNRLYGTRFGRINNLPDDKIIEFYKKNENIIKLYILIWDTRNIFENINECKLQLVEKDFSSLLVKLNLLEKNFRELFKLFFQNENYSVYGSLRNLKISNEMPQKSLNNFFIDSIKLVLNHKYIKFLNGMVFELTFYPFYNKYPSISIENLYDIYFTLQMVIYYFEIHMFEIFEDHKNDNKEDIYKLTEEKTTAQDILIIRFFLKNIFDLFSKNNLFKNILKFNDLLIFVKCLDGVEAQNINYRDFIFYSNTMLTIRPSPINIWRKPTPLGIYINPIKNQPFLHELELISDFDKFYKKIIKESTGNNNPR</sequence>
<dbReference type="AlphaFoldDB" id="A0A437AJW9"/>
<dbReference type="Proteomes" id="UP000282876">
    <property type="component" value="Unassembled WGS sequence"/>
</dbReference>
<accession>A0A437AJW9</accession>
<gene>
    <name evidence="1" type="ORF">TUBRATIS_20570</name>
</gene>
<name>A0A437AJW9_9MICR</name>
<keyword evidence="2" id="KW-1185">Reference proteome</keyword>
<evidence type="ECO:0000313" key="1">
    <source>
        <dbReference type="EMBL" id="RVD91493.1"/>
    </source>
</evidence>
<evidence type="ECO:0000313" key="2">
    <source>
        <dbReference type="Proteomes" id="UP000282876"/>
    </source>
</evidence>
<proteinExistence type="predicted"/>
<protein>
    <submittedName>
        <fullName evidence="1">Uncharacterized protein</fullName>
    </submittedName>
</protein>